<accession>A0ABS5E2P2</accession>
<dbReference type="RefSeq" id="WP_210811308.1">
    <property type="nucleotide sequence ID" value="NZ_JAGQDG010000009.1"/>
</dbReference>
<evidence type="ECO:0000313" key="1">
    <source>
        <dbReference type="EMBL" id="MBQ0937668.1"/>
    </source>
</evidence>
<name>A0ABS5E2P2_9BURK</name>
<reference evidence="1 2" key="1">
    <citation type="submission" date="2021-04" db="EMBL/GenBank/DDBJ databases">
        <title>The genome sequence of type strain Ideonella paludis KCTC 32238.</title>
        <authorList>
            <person name="Liu Y."/>
        </authorList>
    </citation>
    <scope>NUCLEOTIDE SEQUENCE [LARGE SCALE GENOMIC DNA]</scope>
    <source>
        <strain evidence="1 2">KCTC 32238</strain>
    </source>
</reference>
<gene>
    <name evidence="1" type="ORF">KAK11_20255</name>
</gene>
<dbReference type="EMBL" id="JAGQDG010000009">
    <property type="protein sequence ID" value="MBQ0937668.1"/>
    <property type="molecule type" value="Genomic_DNA"/>
</dbReference>
<comment type="caution">
    <text evidence="1">The sequence shown here is derived from an EMBL/GenBank/DDBJ whole genome shotgun (WGS) entry which is preliminary data.</text>
</comment>
<protein>
    <submittedName>
        <fullName evidence="1">Zf-HC2 domain-containing protein</fullName>
    </submittedName>
</protein>
<proteinExistence type="predicted"/>
<organism evidence="1 2">
    <name type="scientific">Ideonella paludis</name>
    <dbReference type="NCBI Taxonomy" id="1233411"/>
    <lineage>
        <taxon>Bacteria</taxon>
        <taxon>Pseudomonadati</taxon>
        <taxon>Pseudomonadota</taxon>
        <taxon>Betaproteobacteria</taxon>
        <taxon>Burkholderiales</taxon>
        <taxon>Sphaerotilaceae</taxon>
        <taxon>Ideonella</taxon>
    </lineage>
</organism>
<dbReference type="Proteomes" id="UP000672097">
    <property type="component" value="Unassembled WGS sequence"/>
</dbReference>
<evidence type="ECO:0000313" key="2">
    <source>
        <dbReference type="Proteomes" id="UP000672097"/>
    </source>
</evidence>
<keyword evidence="2" id="KW-1185">Reference proteome</keyword>
<sequence length="57" mass="6545">MLLRANDVQLSMVQKLQVRLHLAMCGACTNFSKQVKVMNSAMGPWRAYRNEDEHADH</sequence>